<dbReference type="NCBIfam" id="TIGR03442">
    <property type="entry name" value="ergothioneine biosynthesis protein EgtC"/>
    <property type="match status" value="1"/>
</dbReference>
<keyword evidence="4" id="KW-1185">Reference proteome</keyword>
<evidence type="ECO:0000313" key="3">
    <source>
        <dbReference type="EMBL" id="GGM56351.1"/>
    </source>
</evidence>
<name>A0A8J3FV96_9PSEU</name>
<dbReference type="Proteomes" id="UP000637578">
    <property type="component" value="Unassembled WGS sequence"/>
</dbReference>
<dbReference type="SUPFAM" id="SSF56235">
    <property type="entry name" value="N-terminal nucleophile aminohydrolases (Ntn hydrolases)"/>
    <property type="match status" value="1"/>
</dbReference>
<dbReference type="Pfam" id="PF13230">
    <property type="entry name" value="GATase_4"/>
    <property type="match status" value="1"/>
</dbReference>
<evidence type="ECO:0000313" key="4">
    <source>
        <dbReference type="Proteomes" id="UP000637578"/>
    </source>
</evidence>
<sequence>MRQSWAPGDMRGGGTVNADGFGVGWYPPDGREPVRYRVDRPMWSDVNFAALAEVTRSPAVLASVRSATIGMPVVETAAAPFSDDGWLFAHNGVVRGWPESVAHLAGEVPVANLLTMDAPMDSALLWVLLRHRLRKGADPAEAVTSLVADVAEASPMSRLNLLLTDSEQIVATTWTHSLWTRVGPGRVEVSSEPGDDDPAWTEVPDRHLVLARPSEVDLRPLAEAAGGPTTGAR</sequence>
<proteinExistence type="predicted"/>
<accession>A0A8J3FV96</accession>
<dbReference type="InterPro" id="IPR017808">
    <property type="entry name" value="EgtC"/>
</dbReference>
<reference evidence="3" key="1">
    <citation type="journal article" date="2014" name="Int. J. Syst. Evol. Microbiol.">
        <title>Complete genome sequence of Corynebacterium casei LMG S-19264T (=DSM 44701T), isolated from a smear-ripened cheese.</title>
        <authorList>
            <consortium name="US DOE Joint Genome Institute (JGI-PGF)"/>
            <person name="Walter F."/>
            <person name="Albersmeier A."/>
            <person name="Kalinowski J."/>
            <person name="Ruckert C."/>
        </authorList>
    </citation>
    <scope>NUCLEOTIDE SEQUENCE</scope>
    <source>
        <strain evidence="3">CGMCC 4.5737</strain>
    </source>
</reference>
<dbReference type="EMBL" id="BMMK01000012">
    <property type="protein sequence ID" value="GGM56351.1"/>
    <property type="molecule type" value="Genomic_DNA"/>
</dbReference>
<dbReference type="InterPro" id="IPR026869">
    <property type="entry name" value="EgtC-like"/>
</dbReference>
<dbReference type="GO" id="GO:0052699">
    <property type="term" value="P:ergothioneine biosynthetic process"/>
    <property type="evidence" value="ECO:0007669"/>
    <property type="project" value="InterPro"/>
</dbReference>
<dbReference type="GO" id="GO:0016787">
    <property type="term" value="F:hydrolase activity"/>
    <property type="evidence" value="ECO:0007669"/>
    <property type="project" value="UniProtKB-KW"/>
</dbReference>
<dbReference type="InterPro" id="IPR029055">
    <property type="entry name" value="Ntn_hydrolases_N"/>
</dbReference>
<feature type="domain" description="Glutamine amidotransferase type-2" evidence="2">
    <location>
        <begin position="1"/>
        <end position="233"/>
    </location>
</feature>
<organism evidence="3 4">
    <name type="scientific">Longimycelium tulufanense</name>
    <dbReference type="NCBI Taxonomy" id="907463"/>
    <lineage>
        <taxon>Bacteria</taxon>
        <taxon>Bacillati</taxon>
        <taxon>Actinomycetota</taxon>
        <taxon>Actinomycetes</taxon>
        <taxon>Pseudonocardiales</taxon>
        <taxon>Pseudonocardiaceae</taxon>
        <taxon>Longimycelium</taxon>
    </lineage>
</organism>
<dbReference type="PANTHER" id="PTHR43187:SF2">
    <property type="entry name" value="GAMMA-GLUTAMYL-HERCYNYLCYSTEINE SULFOXIDE HYDROLASE"/>
    <property type="match status" value="1"/>
</dbReference>
<keyword evidence="3" id="KW-0378">Hydrolase</keyword>
<dbReference type="Gene3D" id="3.60.20.10">
    <property type="entry name" value="Glutamine Phosphoribosylpyrophosphate, subunit 1, domain 1"/>
    <property type="match status" value="1"/>
</dbReference>
<comment type="caution">
    <text evidence="3">The sequence shown here is derived from an EMBL/GenBank/DDBJ whole genome shotgun (WGS) entry which is preliminary data.</text>
</comment>
<dbReference type="CDD" id="cd01908">
    <property type="entry name" value="YafJ"/>
    <property type="match status" value="1"/>
</dbReference>
<evidence type="ECO:0000259" key="2">
    <source>
        <dbReference type="PROSITE" id="PS51278"/>
    </source>
</evidence>
<reference evidence="3" key="2">
    <citation type="submission" date="2020-09" db="EMBL/GenBank/DDBJ databases">
        <authorList>
            <person name="Sun Q."/>
            <person name="Zhou Y."/>
        </authorList>
    </citation>
    <scope>NUCLEOTIDE SEQUENCE</scope>
    <source>
        <strain evidence="3">CGMCC 4.5737</strain>
    </source>
</reference>
<keyword evidence="1" id="KW-0315">Glutamine amidotransferase</keyword>
<dbReference type="AlphaFoldDB" id="A0A8J3FV96"/>
<dbReference type="PANTHER" id="PTHR43187">
    <property type="entry name" value="GLUTAMINE AMIDOTRANSFERASE DUG3-RELATED"/>
    <property type="match status" value="1"/>
</dbReference>
<evidence type="ECO:0000256" key="1">
    <source>
        <dbReference type="ARBA" id="ARBA00022962"/>
    </source>
</evidence>
<protein>
    <submittedName>
        <fullName evidence="3">Gamma-glutamyl-hercynylcysteine sulfoxide hydrolase</fullName>
    </submittedName>
</protein>
<dbReference type="PROSITE" id="PS51278">
    <property type="entry name" value="GATASE_TYPE_2"/>
    <property type="match status" value="1"/>
</dbReference>
<gene>
    <name evidence="3" type="primary">egtC</name>
    <name evidence="3" type="ORF">GCM10012275_29330</name>
</gene>
<dbReference type="InterPro" id="IPR052373">
    <property type="entry name" value="Gamma-glu_amide_hydrolase"/>
</dbReference>
<dbReference type="InterPro" id="IPR017932">
    <property type="entry name" value="GATase_2_dom"/>
</dbReference>